<organism evidence="2 3">
    <name type="scientific">Bodo saltans</name>
    <name type="common">Flagellated protozoan</name>
    <dbReference type="NCBI Taxonomy" id="75058"/>
    <lineage>
        <taxon>Eukaryota</taxon>
        <taxon>Discoba</taxon>
        <taxon>Euglenozoa</taxon>
        <taxon>Kinetoplastea</taxon>
        <taxon>Metakinetoplastina</taxon>
        <taxon>Eubodonida</taxon>
        <taxon>Bodonidae</taxon>
        <taxon>Bodo</taxon>
    </lineage>
</organism>
<evidence type="ECO:0000313" key="2">
    <source>
        <dbReference type="EMBL" id="CUI14696.1"/>
    </source>
</evidence>
<accession>A0A0S4KJH7</accession>
<dbReference type="EMBL" id="CYKH01001539">
    <property type="protein sequence ID" value="CUI14696.1"/>
    <property type="molecule type" value="Genomic_DNA"/>
</dbReference>
<gene>
    <name evidence="2" type="ORF">BSAL_10730</name>
</gene>
<dbReference type="Proteomes" id="UP000051952">
    <property type="component" value="Unassembled WGS sequence"/>
</dbReference>
<proteinExistence type="predicted"/>
<dbReference type="AlphaFoldDB" id="A0A0S4KJH7"/>
<evidence type="ECO:0000313" key="3">
    <source>
        <dbReference type="Proteomes" id="UP000051952"/>
    </source>
</evidence>
<reference evidence="3" key="1">
    <citation type="submission" date="2015-09" db="EMBL/GenBank/DDBJ databases">
        <authorList>
            <consortium name="Pathogen Informatics"/>
        </authorList>
    </citation>
    <scope>NUCLEOTIDE SEQUENCE [LARGE SCALE GENOMIC DNA]</scope>
    <source>
        <strain evidence="3">Lake Konstanz</strain>
    </source>
</reference>
<sequence length="231" mass="24953">MGQAASDDYTRAPVAAEHRSIFHPQPPPSVKITASTSSTTQPHKSTSSVSPCAQTSLMIDAMTEANSYVSPQNLRFCTIRDVEEAAQILLQSSDATATASNNTKRGNGTSPSFVPAGAPLDPFLVHMMQHNKFQDVLHEVQPEVLLAAVRVLQQQQTTENIAHRISKPNSTGRVNEIAVAVAPCAAVRSVGRMLFEHQLYRMHVMPHIDDAFLDALYVGSNSSTGSAQSFL</sequence>
<evidence type="ECO:0000256" key="1">
    <source>
        <dbReference type="SAM" id="MobiDB-lite"/>
    </source>
</evidence>
<protein>
    <submittedName>
        <fullName evidence="2">Uncharacterized protein</fullName>
    </submittedName>
</protein>
<name>A0A0S4KJH7_BODSA</name>
<feature type="compositionally biased region" description="Polar residues" evidence="1">
    <location>
        <begin position="32"/>
        <end position="51"/>
    </location>
</feature>
<dbReference type="VEuPathDB" id="TriTrypDB:BSAL_10730"/>
<keyword evidence="3" id="KW-1185">Reference proteome</keyword>
<feature type="region of interest" description="Disordered" evidence="1">
    <location>
        <begin position="17"/>
        <end position="51"/>
    </location>
</feature>